<evidence type="ECO:0000313" key="8">
    <source>
        <dbReference type="Proteomes" id="UP000589292"/>
    </source>
</evidence>
<evidence type="ECO:0000256" key="1">
    <source>
        <dbReference type="ARBA" id="ARBA00022603"/>
    </source>
</evidence>
<dbReference type="Gene3D" id="3.40.50.150">
    <property type="entry name" value="Vaccinia Virus protein VP39"/>
    <property type="match status" value="1"/>
</dbReference>
<protein>
    <submittedName>
        <fullName evidence="7">RsmB/NOP family class I SAM-dependent RNA methyltransferase</fullName>
    </submittedName>
</protein>
<evidence type="ECO:0000259" key="6">
    <source>
        <dbReference type="PROSITE" id="PS51686"/>
    </source>
</evidence>
<comment type="caution">
    <text evidence="7">The sequence shown here is derived from an EMBL/GenBank/DDBJ whole genome shotgun (WGS) entry which is preliminary data.</text>
</comment>
<accession>A0A7V8U9J9</accession>
<feature type="binding site" evidence="5">
    <location>
        <position position="261"/>
    </location>
    <ligand>
        <name>S-adenosyl-L-methionine</name>
        <dbReference type="ChEBI" id="CHEBI:59789"/>
    </ligand>
</feature>
<dbReference type="SUPFAM" id="SSF53335">
    <property type="entry name" value="S-adenosyl-L-methionine-dependent methyltransferases"/>
    <property type="match status" value="1"/>
</dbReference>
<feature type="binding site" evidence="5">
    <location>
        <position position="234"/>
    </location>
    <ligand>
        <name>S-adenosyl-L-methionine</name>
        <dbReference type="ChEBI" id="CHEBI:59789"/>
    </ligand>
</feature>
<keyword evidence="4 5" id="KW-0694">RNA-binding</keyword>
<dbReference type="AlphaFoldDB" id="A0A7V8U9J9"/>
<dbReference type="PRINTS" id="PR02008">
    <property type="entry name" value="RCMTFAMILY"/>
</dbReference>
<evidence type="ECO:0000256" key="2">
    <source>
        <dbReference type="ARBA" id="ARBA00022679"/>
    </source>
</evidence>
<dbReference type="EMBL" id="VDES01000002">
    <property type="protein sequence ID" value="MBA1375204.1"/>
    <property type="molecule type" value="Genomic_DNA"/>
</dbReference>
<dbReference type="CDD" id="cd02440">
    <property type="entry name" value="AdoMet_MTases"/>
    <property type="match status" value="1"/>
</dbReference>
<dbReference type="RefSeq" id="WP_181267778.1">
    <property type="nucleotide sequence ID" value="NZ_BAAAGB010000001.1"/>
</dbReference>
<dbReference type="GO" id="GO:0003723">
    <property type="term" value="F:RNA binding"/>
    <property type="evidence" value="ECO:0007669"/>
    <property type="project" value="UniProtKB-UniRule"/>
</dbReference>
<gene>
    <name evidence="7" type="ORF">FG486_12715</name>
</gene>
<dbReference type="PROSITE" id="PS51686">
    <property type="entry name" value="SAM_MT_RSMB_NOP"/>
    <property type="match status" value="1"/>
</dbReference>
<feature type="binding site" evidence="5">
    <location>
        <position position="282"/>
    </location>
    <ligand>
        <name>S-adenosyl-L-methionine</name>
        <dbReference type="ChEBI" id="CHEBI:59789"/>
    </ligand>
</feature>
<evidence type="ECO:0000256" key="3">
    <source>
        <dbReference type="ARBA" id="ARBA00022691"/>
    </source>
</evidence>
<sequence length="407" mass="44105">MTPAARVQAAIDLVDAILGAARGQGASADTLARNFFRERRYMGSGDRRAVRDLAWRAVRRFGELPQNGRAALAGLAREDAALAELFDGSTYGPAALAENEPVASGGVIPAWIEALLPPLFDEAEKAALLDRAPLDLRYDPARTDPDALRAIWPEIEFSDALPRAARLPGNTPVDDSAPWQAGAIDVQDWGSQAIVQTCLGEQAPALVIDLCAGAGGKTLALSALLPEARIIASDTSRDRLQAMEPRRKRAGRDRIEPLLLDPKREWERLAPFEGQADLVLVDAPCSGSGTWRRNPETRWRLTPDRLARVAAEQARLIEIAQRLVRPGGALVYAVCSLLPDEGPRQAERGLCDREGWTIVNPDMQIGRLIGADGRLCDASDPAPAAGRLLTPRHDGTDGFFFTRARRS</sequence>
<dbReference type="Proteomes" id="UP000589292">
    <property type="component" value="Unassembled WGS sequence"/>
</dbReference>
<comment type="similarity">
    <text evidence="5">Belongs to the class I-like SAM-binding methyltransferase superfamily. RsmB/NOP family.</text>
</comment>
<keyword evidence="8" id="KW-1185">Reference proteome</keyword>
<evidence type="ECO:0000313" key="7">
    <source>
        <dbReference type="EMBL" id="MBA1375204.1"/>
    </source>
</evidence>
<dbReference type="PANTHER" id="PTHR22807">
    <property type="entry name" value="NOP2 YEAST -RELATED NOL1/NOP2/FMU SUN DOMAIN-CONTAINING"/>
    <property type="match status" value="1"/>
</dbReference>
<proteinExistence type="inferred from homology"/>
<organism evidence="7 8">
    <name type="scientific">Sphingomonas ursincola</name>
    <dbReference type="NCBI Taxonomy" id="56361"/>
    <lineage>
        <taxon>Bacteria</taxon>
        <taxon>Pseudomonadati</taxon>
        <taxon>Pseudomonadota</taxon>
        <taxon>Alphaproteobacteria</taxon>
        <taxon>Sphingomonadales</taxon>
        <taxon>Sphingomonadaceae</taxon>
        <taxon>Sphingomonas</taxon>
    </lineage>
</organism>
<reference evidence="7 8" key="1">
    <citation type="journal article" date="1994" name="Int. J. Syst. Bacteriol.">
        <title>Phylogenetic positions of novel aerobic, bacteriochlorophyll a-containing bacteria and description of Roseococcus thiosulfatophilus gen. nov., sp. nov., Erythromicrobium ramosum gen. nov., sp. nov., and Erythrobacter litoralis sp. nov.</title>
        <authorList>
            <person name="Yurkov V."/>
            <person name="Stackebrandt E."/>
            <person name="Holmes A."/>
            <person name="Fuerst J.A."/>
            <person name="Hugenholtz P."/>
            <person name="Golecki J."/>
            <person name="Gad'on N."/>
            <person name="Gorlenko V.M."/>
            <person name="Kompantseva E.I."/>
            <person name="Drews G."/>
        </authorList>
    </citation>
    <scope>NUCLEOTIDE SEQUENCE [LARGE SCALE GENOMIC DNA]</scope>
    <source>
        <strain evidence="7 8">KR-99</strain>
    </source>
</reference>
<evidence type="ECO:0000256" key="4">
    <source>
        <dbReference type="ARBA" id="ARBA00022884"/>
    </source>
</evidence>
<dbReference type="PANTHER" id="PTHR22807:SF53">
    <property type="entry name" value="RIBOSOMAL RNA SMALL SUBUNIT METHYLTRANSFERASE B-RELATED"/>
    <property type="match status" value="1"/>
</dbReference>
<comment type="caution">
    <text evidence="5">Lacks conserved residue(s) required for the propagation of feature annotation.</text>
</comment>
<dbReference type="InterPro" id="IPR023267">
    <property type="entry name" value="RCMT"/>
</dbReference>
<dbReference type="GO" id="GO:0008173">
    <property type="term" value="F:RNA methyltransferase activity"/>
    <property type="evidence" value="ECO:0007669"/>
    <property type="project" value="InterPro"/>
</dbReference>
<dbReference type="InterPro" id="IPR049560">
    <property type="entry name" value="MeTrfase_RsmB-F_NOP2_cat"/>
</dbReference>
<keyword evidence="1 5" id="KW-0489">Methyltransferase</keyword>
<dbReference type="InterPro" id="IPR029063">
    <property type="entry name" value="SAM-dependent_MTases_sf"/>
</dbReference>
<feature type="domain" description="SAM-dependent MTase RsmB/NOP-type" evidence="6">
    <location>
        <begin position="112"/>
        <end position="407"/>
    </location>
</feature>
<dbReference type="InterPro" id="IPR001678">
    <property type="entry name" value="MeTrfase_RsmB-F_NOP2_dom"/>
</dbReference>
<dbReference type="Pfam" id="PF01189">
    <property type="entry name" value="Methyltr_RsmB-F"/>
    <property type="match status" value="1"/>
</dbReference>
<evidence type="ECO:0000256" key="5">
    <source>
        <dbReference type="PROSITE-ProRule" id="PRU01023"/>
    </source>
</evidence>
<feature type="active site" description="Nucleophile" evidence="5">
    <location>
        <position position="335"/>
    </location>
</feature>
<dbReference type="GO" id="GO:0001510">
    <property type="term" value="P:RNA methylation"/>
    <property type="evidence" value="ECO:0007669"/>
    <property type="project" value="InterPro"/>
</dbReference>
<name>A0A7V8U9J9_9SPHN</name>
<keyword evidence="2 5" id="KW-0808">Transferase</keyword>
<keyword evidence="3 5" id="KW-0949">S-adenosyl-L-methionine</keyword>